<dbReference type="Proteomes" id="UP000789595">
    <property type="component" value="Unassembled WGS sequence"/>
</dbReference>
<dbReference type="AlphaFoldDB" id="A0A8J2WTV5"/>
<protein>
    <recommendedName>
        <fullName evidence="2">Fe2OG dioxygenase domain-containing protein</fullName>
    </recommendedName>
</protein>
<gene>
    <name evidence="3" type="ORF">PECAL_1P16730</name>
</gene>
<dbReference type="Pfam" id="PF13640">
    <property type="entry name" value="2OG-FeII_Oxy_3"/>
    <property type="match status" value="1"/>
</dbReference>
<keyword evidence="1" id="KW-0560">Oxidoreductase</keyword>
<dbReference type="OrthoDB" id="203880at2759"/>
<evidence type="ECO:0000313" key="4">
    <source>
        <dbReference type="Proteomes" id="UP000789595"/>
    </source>
</evidence>
<dbReference type="InterPro" id="IPR005123">
    <property type="entry name" value="Oxoglu/Fe-dep_dioxygenase_dom"/>
</dbReference>
<sequence length="449" mass="50185">MAHFQEKLFDAYDAAEEDYETHLATYVEELSAKRFDTALESCDGMLEASPKDAEAALCRALVHALRGDDDEEDDDYCTLWLKRCDRWRVDGEDCMGVPWGERAQRDFPPAKLKQRPAWQKAILDLDRPAACDDAQAARRFLARCARRRDAAPEPPQMPVVEITESTAAQTVLDHVVDHGELPEEMEDDRPLVTVSQGLDEETFQTLKAALVNHPRLQNADSEALGASFAGSSGFVVRFDGWGGVDATAKKLWVRSETRPLVPFFRRCADKECTGFVLNVLVVAPAEDEEEVVVDENAPEAVKLLLRKKAEESIDEQYAVGWHRDATLGLKPGADAAPPLAHRVSVLYVAVPEATGGELCLRNADRPPWRSERGVIDREVAPKQNRLAVFRGDAEHAVRRVTNVTKADASFPKGHRVSLVLEQYRVPPGLREFTMHFEIVEGKDYERVSD</sequence>
<dbReference type="InterPro" id="IPR044862">
    <property type="entry name" value="Pro_4_hyd_alph_FE2OG_OXY"/>
</dbReference>
<dbReference type="EMBL" id="CAKKNE010000001">
    <property type="protein sequence ID" value="CAH0365245.1"/>
    <property type="molecule type" value="Genomic_DNA"/>
</dbReference>
<evidence type="ECO:0000313" key="3">
    <source>
        <dbReference type="EMBL" id="CAH0365245.1"/>
    </source>
</evidence>
<name>A0A8J2WTV5_9STRA</name>
<feature type="domain" description="Fe2OG dioxygenase" evidence="2">
    <location>
        <begin position="299"/>
        <end position="427"/>
    </location>
</feature>
<keyword evidence="1" id="KW-0479">Metal-binding</keyword>
<evidence type="ECO:0000256" key="1">
    <source>
        <dbReference type="RuleBase" id="RU003682"/>
    </source>
</evidence>
<keyword evidence="4" id="KW-1185">Reference proteome</keyword>
<dbReference type="GO" id="GO:0046872">
    <property type="term" value="F:metal ion binding"/>
    <property type="evidence" value="ECO:0007669"/>
    <property type="project" value="UniProtKB-KW"/>
</dbReference>
<accession>A0A8J2WTV5</accession>
<keyword evidence="1" id="KW-0408">Iron</keyword>
<proteinExistence type="inferred from homology"/>
<comment type="similarity">
    <text evidence="1">Belongs to the iron/ascorbate-dependent oxidoreductase family.</text>
</comment>
<evidence type="ECO:0000259" key="2">
    <source>
        <dbReference type="PROSITE" id="PS51471"/>
    </source>
</evidence>
<comment type="caution">
    <text evidence="3">The sequence shown here is derived from an EMBL/GenBank/DDBJ whole genome shotgun (WGS) entry which is preliminary data.</text>
</comment>
<dbReference type="PROSITE" id="PS51471">
    <property type="entry name" value="FE2OG_OXY"/>
    <property type="match status" value="1"/>
</dbReference>
<dbReference type="Gene3D" id="2.60.120.620">
    <property type="entry name" value="q2cbj1_9rhob like domain"/>
    <property type="match status" value="1"/>
</dbReference>
<reference evidence="3" key="1">
    <citation type="submission" date="2021-11" db="EMBL/GenBank/DDBJ databases">
        <authorList>
            <consortium name="Genoscope - CEA"/>
            <person name="William W."/>
        </authorList>
    </citation>
    <scope>NUCLEOTIDE SEQUENCE</scope>
</reference>
<dbReference type="GO" id="GO:0016491">
    <property type="term" value="F:oxidoreductase activity"/>
    <property type="evidence" value="ECO:0007669"/>
    <property type="project" value="UniProtKB-KW"/>
</dbReference>
<organism evidence="3 4">
    <name type="scientific">Pelagomonas calceolata</name>
    <dbReference type="NCBI Taxonomy" id="35677"/>
    <lineage>
        <taxon>Eukaryota</taxon>
        <taxon>Sar</taxon>
        <taxon>Stramenopiles</taxon>
        <taxon>Ochrophyta</taxon>
        <taxon>Pelagophyceae</taxon>
        <taxon>Pelagomonadales</taxon>
        <taxon>Pelagomonadaceae</taxon>
        <taxon>Pelagomonas</taxon>
    </lineage>
</organism>